<dbReference type="InterPro" id="IPR029061">
    <property type="entry name" value="THDP-binding"/>
</dbReference>
<dbReference type="EC" id="1.2.4.2" evidence="5"/>
<keyword evidence="9" id="KW-0324">Glycolysis</keyword>
<dbReference type="GO" id="GO:0030976">
    <property type="term" value="F:thiamine pyrophosphate binding"/>
    <property type="evidence" value="ECO:0007669"/>
    <property type="project" value="InterPro"/>
</dbReference>
<dbReference type="NCBIfam" id="TIGR00239">
    <property type="entry name" value="2oxo_dh_E1"/>
    <property type="match status" value="1"/>
</dbReference>
<dbReference type="GO" id="GO:0045252">
    <property type="term" value="C:oxoglutarate dehydrogenase complex"/>
    <property type="evidence" value="ECO:0007669"/>
    <property type="project" value="TreeGrafter"/>
</dbReference>
<dbReference type="InterPro" id="IPR031717">
    <property type="entry name" value="ODO-1/KGD_C"/>
</dbReference>
<dbReference type="GO" id="GO:0006096">
    <property type="term" value="P:glycolytic process"/>
    <property type="evidence" value="ECO:0007669"/>
    <property type="project" value="UniProtKB-KW"/>
</dbReference>
<dbReference type="InterPro" id="IPR001017">
    <property type="entry name" value="DH_E1"/>
</dbReference>
<evidence type="ECO:0000256" key="11">
    <source>
        <dbReference type="SAM" id="MobiDB-lite"/>
    </source>
</evidence>
<evidence type="ECO:0000256" key="10">
    <source>
        <dbReference type="ARBA" id="ARBA00030680"/>
    </source>
</evidence>
<dbReference type="InterPro" id="IPR032106">
    <property type="entry name" value="2-oxogl_dehyd_N"/>
</dbReference>
<organism evidence="13 14">
    <name type="scientific">Thalassobaculum litoreum DSM 18839</name>
    <dbReference type="NCBI Taxonomy" id="1123362"/>
    <lineage>
        <taxon>Bacteria</taxon>
        <taxon>Pseudomonadati</taxon>
        <taxon>Pseudomonadota</taxon>
        <taxon>Alphaproteobacteria</taxon>
        <taxon>Rhodospirillales</taxon>
        <taxon>Thalassobaculaceae</taxon>
        <taxon>Thalassobaculum</taxon>
    </lineage>
</organism>
<evidence type="ECO:0000256" key="6">
    <source>
        <dbReference type="ARBA" id="ARBA00013321"/>
    </source>
</evidence>
<evidence type="ECO:0000256" key="4">
    <source>
        <dbReference type="ARBA" id="ARBA00011301"/>
    </source>
</evidence>
<dbReference type="GO" id="GO:0005829">
    <property type="term" value="C:cytosol"/>
    <property type="evidence" value="ECO:0007669"/>
    <property type="project" value="TreeGrafter"/>
</dbReference>
<dbReference type="InterPro" id="IPR011603">
    <property type="entry name" value="2oxoglutarate_DH_E1"/>
</dbReference>
<evidence type="ECO:0000256" key="2">
    <source>
        <dbReference type="ARBA" id="ARBA00003906"/>
    </source>
</evidence>
<proteinExistence type="inferred from homology"/>
<dbReference type="OrthoDB" id="9759785at2"/>
<dbReference type="Gene3D" id="3.40.50.970">
    <property type="match status" value="1"/>
</dbReference>
<comment type="cofactor">
    <cofactor evidence="1">
        <name>thiamine diphosphate</name>
        <dbReference type="ChEBI" id="CHEBI:58937"/>
    </cofactor>
</comment>
<dbReference type="PIRSF" id="PIRSF000157">
    <property type="entry name" value="Oxoglu_dh_E1"/>
    <property type="match status" value="1"/>
</dbReference>
<comment type="function">
    <text evidence="2">E1 component of the 2-oxoglutarate dehydrogenase (OGDH) complex which catalyzes the decarboxylation of 2-oxoglutarate, the first step in the conversion of 2-oxoglutarate to succinyl-CoA and CO(2).</text>
</comment>
<gene>
    <name evidence="13" type="ORF">SAMN05660686_04498</name>
</gene>
<sequence>MNTLPTAGAGYLDDLYARFLKDPLSVDPSLWAMFAPYADRSDGVRSEAAGDGRLAVACERLMTAWRLYGHLASSLDPLDLNQAPGHPDLSPSAHGLDDGDLDTPVAGTTPRDLEARLRAAWGGRFTAEVMHVEDRAARDWLIEAVEGGLYADPAVDERRGRLDALLAADAMETFMNKRLPTNKRFGLEGLESLIVLLEAIVGDAARAGMDKAVIAPMHRGRLTLITRLVGKPLTAAFSELLGTPQVPEGTEASSDVPYHLGFTGERSFTDADGTERRIRLTMPSNPSHVEIVSAVTLGKTRATLDLRRRDGEADPTARVLPLLIHTDGAFSGQGVIAEMLQLAGLPAYGVGGSVHVLVNNQLAFTVKPEHGRSSRHPSDVAKAIGAPVIHVSSEDVDACARAGRIALEYRRKFGKDILVDIVGFRRRGHNELEEPMFTEPVRYTRIAETPGIPQRYAEACAAAGVVSETDAQAMVESHWSTLDDAFDRAKSYKPNAADRLQGRWSSLSTVGEGAVPVTGVGAARLRRLAEASVAVPEGFALNAKIARQWGERLDTLDDGINFGTAEALAFASLLEDGKAVRLTGQDSRRGTFSQRHAVVFDQKTGAEHTPLAELATSPHHLTFADSPLTEEACMAFEYGISITDPDALVCWEAQFGDFANGAQAVIDQFLVAGDDKWLRQSGLVLMLPHGLEGGGPEHSSARPERFLQMAARNNISVVACGSPANLFHALRRQLLAPWRRPLVLLTSKSGLRHAEAQSKLSEMGAGTRFRPVIDDAGVECDARKVVLTSGKTYFDLAAARRERGIDDIALVRIEELYPVSETAIAEILKKHPEAEVVWAQEEPENMGAWRHLDPHLARILGGLRESGARATYVGRDAAPSPAVGWGVWHKAEQAAVIEAALA</sequence>
<dbReference type="Gene3D" id="3.40.50.12470">
    <property type="match status" value="1"/>
</dbReference>
<evidence type="ECO:0000313" key="14">
    <source>
        <dbReference type="Proteomes" id="UP000198615"/>
    </source>
</evidence>
<dbReference type="NCBIfam" id="NF006914">
    <property type="entry name" value="PRK09404.1"/>
    <property type="match status" value="1"/>
</dbReference>
<evidence type="ECO:0000259" key="12">
    <source>
        <dbReference type="SMART" id="SM00861"/>
    </source>
</evidence>
<dbReference type="InterPro" id="IPR005475">
    <property type="entry name" value="Transketolase-like_Pyr-bd"/>
</dbReference>
<comment type="caution">
    <text evidence="13">The sequence shown here is derived from an EMBL/GenBank/DDBJ whole genome shotgun (WGS) entry which is preliminary data.</text>
</comment>
<dbReference type="Pfam" id="PF16078">
    <property type="entry name" value="2-oxogl_dehyd_N"/>
    <property type="match status" value="1"/>
</dbReference>
<keyword evidence="14" id="KW-1185">Reference proteome</keyword>
<accession>A0A8G2F5D5</accession>
<dbReference type="PANTHER" id="PTHR23152:SF4">
    <property type="entry name" value="2-OXOADIPATE DEHYDROGENASE COMPLEX COMPONENT E1"/>
    <property type="match status" value="1"/>
</dbReference>
<dbReference type="Pfam" id="PF16870">
    <property type="entry name" value="OxoGdeHyase_C"/>
    <property type="match status" value="1"/>
</dbReference>
<dbReference type="SUPFAM" id="SSF52518">
    <property type="entry name" value="Thiamin diphosphate-binding fold (THDP-binding)"/>
    <property type="match status" value="2"/>
</dbReference>
<dbReference type="InterPro" id="IPR042179">
    <property type="entry name" value="KGD_C_sf"/>
</dbReference>
<dbReference type="Gene3D" id="1.10.287.1150">
    <property type="entry name" value="TPP helical domain"/>
    <property type="match status" value="1"/>
</dbReference>
<evidence type="ECO:0000313" key="13">
    <source>
        <dbReference type="EMBL" id="SDG46457.1"/>
    </source>
</evidence>
<dbReference type="PANTHER" id="PTHR23152">
    <property type="entry name" value="2-OXOGLUTARATE DEHYDROGENASE"/>
    <property type="match status" value="1"/>
</dbReference>
<evidence type="ECO:0000256" key="9">
    <source>
        <dbReference type="ARBA" id="ARBA00023152"/>
    </source>
</evidence>
<feature type="region of interest" description="Disordered" evidence="11">
    <location>
        <begin position="82"/>
        <end position="105"/>
    </location>
</feature>
<keyword evidence="8" id="KW-0786">Thiamine pyrophosphate</keyword>
<evidence type="ECO:0000256" key="1">
    <source>
        <dbReference type="ARBA" id="ARBA00001964"/>
    </source>
</evidence>
<evidence type="ECO:0000256" key="3">
    <source>
        <dbReference type="ARBA" id="ARBA00006936"/>
    </source>
</evidence>
<keyword evidence="7" id="KW-0560">Oxidoreductase</keyword>
<dbReference type="Gene3D" id="3.40.50.11610">
    <property type="entry name" value="Multifunctional 2-oxoglutarate metabolism enzyme, C-terminal domain"/>
    <property type="match status" value="1"/>
</dbReference>
<comment type="subunit">
    <text evidence="4">Homodimer. Part of the 2-oxoglutarate dehydrogenase (OGDH) complex composed of E1 (2-oxoglutarate dehydrogenase), E2 (dihydrolipoamide succinyltransferase) and E3 (dihydrolipoamide dehydrogenase); the complex contains multiple copies of the three enzymatic components (E1, E2 and E3).</text>
</comment>
<dbReference type="NCBIfam" id="NF008907">
    <property type="entry name" value="PRK12270.1"/>
    <property type="match status" value="1"/>
</dbReference>
<comment type="similarity">
    <text evidence="3">Belongs to the alpha-ketoglutarate dehydrogenase family.</text>
</comment>
<reference evidence="13 14" key="1">
    <citation type="submission" date="2016-10" db="EMBL/GenBank/DDBJ databases">
        <authorList>
            <person name="Varghese N."/>
            <person name="Submissions S."/>
        </authorList>
    </citation>
    <scope>NUCLEOTIDE SEQUENCE [LARGE SCALE GENOMIC DNA]</scope>
    <source>
        <strain evidence="13 14">DSM 18839</strain>
    </source>
</reference>
<dbReference type="Pfam" id="PF00676">
    <property type="entry name" value="E1_dh"/>
    <property type="match status" value="1"/>
</dbReference>
<evidence type="ECO:0000256" key="8">
    <source>
        <dbReference type="ARBA" id="ARBA00023052"/>
    </source>
</evidence>
<dbReference type="Pfam" id="PF02779">
    <property type="entry name" value="Transket_pyr"/>
    <property type="match status" value="1"/>
</dbReference>
<dbReference type="SMART" id="SM00861">
    <property type="entry name" value="Transket_pyr"/>
    <property type="match status" value="1"/>
</dbReference>
<dbReference type="AlphaFoldDB" id="A0A8G2F5D5"/>
<dbReference type="GO" id="GO:0006099">
    <property type="term" value="P:tricarboxylic acid cycle"/>
    <property type="evidence" value="ECO:0007669"/>
    <property type="project" value="TreeGrafter"/>
</dbReference>
<evidence type="ECO:0000256" key="5">
    <source>
        <dbReference type="ARBA" id="ARBA00012280"/>
    </source>
</evidence>
<name>A0A8G2F5D5_9PROT</name>
<dbReference type="GO" id="GO:0004591">
    <property type="term" value="F:oxoglutarate dehydrogenase (succinyl-transferring) activity"/>
    <property type="evidence" value="ECO:0007669"/>
    <property type="project" value="UniProtKB-EC"/>
</dbReference>
<dbReference type="RefSeq" id="WP_093154002.1">
    <property type="nucleotide sequence ID" value="NZ_FNBW01000018.1"/>
</dbReference>
<evidence type="ECO:0000256" key="7">
    <source>
        <dbReference type="ARBA" id="ARBA00023002"/>
    </source>
</evidence>
<feature type="domain" description="Transketolase-like pyrimidine-binding" evidence="12">
    <location>
        <begin position="560"/>
        <end position="753"/>
    </location>
</feature>
<dbReference type="Proteomes" id="UP000198615">
    <property type="component" value="Unassembled WGS sequence"/>
</dbReference>
<protein>
    <recommendedName>
        <fullName evidence="6">2-oxoglutarate dehydrogenase E1 component</fullName>
        <ecNumber evidence="5">1.2.4.2</ecNumber>
    </recommendedName>
    <alternativeName>
        <fullName evidence="10">Alpha-ketoglutarate dehydrogenase</fullName>
    </alternativeName>
</protein>
<dbReference type="EMBL" id="FNBW01000018">
    <property type="protein sequence ID" value="SDG46457.1"/>
    <property type="molecule type" value="Genomic_DNA"/>
</dbReference>